<dbReference type="GeneID" id="77946273"/>
<dbReference type="Proteomes" id="UP000664915">
    <property type="component" value="Segment"/>
</dbReference>
<dbReference type="KEGG" id="vg:77946273"/>
<evidence type="ECO:0000313" key="1">
    <source>
        <dbReference type="EMBL" id="QPX48068.1"/>
    </source>
</evidence>
<dbReference type="RefSeq" id="YP_010670078.1">
    <property type="nucleotide sequence ID" value="NC_070963.1"/>
</dbReference>
<proteinExistence type="predicted"/>
<accession>A0A879R3H4</accession>
<evidence type="ECO:0000313" key="2">
    <source>
        <dbReference type="Proteomes" id="UP000664915"/>
    </source>
</evidence>
<protein>
    <submittedName>
        <fullName evidence="1">Uncharacterized protein</fullName>
    </submittedName>
</protein>
<sequence length="60" mass="6892">MTKLTALDLYILTDTVLHSISQDNYWTGSSTKKGREEVLKKLQMIMNEMEVELTVEKTDA</sequence>
<keyword evidence="2" id="KW-1185">Reference proteome</keyword>
<name>A0A879R3H4_9CAUD</name>
<reference evidence="1" key="1">
    <citation type="submission" date="2020-09" db="EMBL/GenBank/DDBJ databases">
        <authorList>
            <person name="Zhang D."/>
            <person name="Hatherill J.R."/>
            <person name="Ramirez J.F."/>
            <person name="Edinger B."/>
            <person name="Balarin R."/>
            <person name="Sullivan A."/>
            <person name="Humpal K.M."/>
            <person name="Guseva A."/>
            <person name="Butela K.A."/>
            <person name="Garlena R.A."/>
            <person name="Russell D.A."/>
            <person name="Pope W.H."/>
            <person name="Jacobs-Sera D."/>
            <person name="Hatfull G.F."/>
        </authorList>
    </citation>
    <scope>NUCLEOTIDE SEQUENCE</scope>
</reference>
<organism evidence="1 2">
    <name type="scientific">Synechococcus phage S-SRM01</name>
    <dbReference type="NCBI Taxonomy" id="2781608"/>
    <lineage>
        <taxon>Viruses</taxon>
        <taxon>Duplodnaviria</taxon>
        <taxon>Heunggongvirae</taxon>
        <taxon>Uroviricota</taxon>
        <taxon>Caudoviricetes</taxon>
        <taxon>Pantevenvirales</taxon>
        <taxon>Kyanoviridae</taxon>
        <taxon>Serangoonvirus</taxon>
        <taxon>Serangoonvirus essarone</taxon>
    </lineage>
</organism>
<dbReference type="EMBL" id="MW015081">
    <property type="protein sequence ID" value="QPX48068.1"/>
    <property type="molecule type" value="Genomic_DNA"/>
</dbReference>